<dbReference type="GeneID" id="24841739"/>
<dbReference type="AlphaFoldDB" id="A0A075LSU5"/>
<feature type="transmembrane region" description="Helical" evidence="6">
    <location>
        <begin position="159"/>
        <end position="176"/>
    </location>
</feature>
<evidence type="ECO:0000256" key="1">
    <source>
        <dbReference type="ARBA" id="ARBA00004141"/>
    </source>
</evidence>
<evidence type="ECO:0000313" key="8">
    <source>
        <dbReference type="Proteomes" id="UP000027981"/>
    </source>
</evidence>
<keyword evidence="3 6" id="KW-0812">Transmembrane</keyword>
<dbReference type="GO" id="GO:0016020">
    <property type="term" value="C:membrane"/>
    <property type="evidence" value="ECO:0007669"/>
    <property type="project" value="UniProtKB-SubCell"/>
</dbReference>
<dbReference type="Proteomes" id="UP000027981">
    <property type="component" value="Chromosome"/>
</dbReference>
<sequence length="237" mass="24806">MLLINIAVLSAAAIMAYKRNALDLKGVLAAFLVGLVTLELGGIIPFLALATFLGIGTLATKYRFKEKAKMKIAEGMRGTRSWGNVFGNGLIAALLIVVEYVTKQDIVWAAAFSSIATANADTLASELGKVFGKNPRLITNLREKVKPGANGGVTLQGELFAFAGSFIIALIALPLFQNKLFALIAITLGGFLGCNADSVIGATIENRGWFNNDLTNFAATAVGALIGALIFLALGGV</sequence>
<evidence type="ECO:0000256" key="2">
    <source>
        <dbReference type="ARBA" id="ARBA00009012"/>
    </source>
</evidence>
<organism evidence="7 8">
    <name type="scientific">Palaeococcus pacificus DY20341</name>
    <dbReference type="NCBI Taxonomy" id="1343739"/>
    <lineage>
        <taxon>Archaea</taxon>
        <taxon>Methanobacteriati</taxon>
        <taxon>Methanobacteriota</taxon>
        <taxon>Thermococci</taxon>
        <taxon>Thermococcales</taxon>
        <taxon>Thermococcaceae</taxon>
        <taxon>Palaeococcus</taxon>
    </lineage>
</organism>
<dbReference type="KEGG" id="ppac:PAP_03060"/>
<feature type="transmembrane region" description="Helical" evidence="6">
    <location>
        <begin position="31"/>
        <end position="60"/>
    </location>
</feature>
<evidence type="ECO:0000256" key="3">
    <source>
        <dbReference type="ARBA" id="ARBA00022692"/>
    </source>
</evidence>
<feature type="transmembrane region" description="Helical" evidence="6">
    <location>
        <begin position="216"/>
        <end position="234"/>
    </location>
</feature>
<gene>
    <name evidence="7" type="ORF">PAP_03060</name>
</gene>
<reference evidence="7 8" key="2">
    <citation type="journal article" date="2015" name="Genome Announc.">
        <title>Complete Genome Sequence of Hyperthermophilic Piezophilic Archaeon Palaeococcus pacificus DY20341T, Isolated from Deep-Sea Hydrothermal Sediments.</title>
        <authorList>
            <person name="Zeng X."/>
            <person name="Jebbar M."/>
            <person name="Shao Z."/>
        </authorList>
    </citation>
    <scope>NUCLEOTIDE SEQUENCE [LARGE SCALE GENOMIC DNA]</scope>
    <source>
        <strain evidence="7 8">DY20341</strain>
    </source>
</reference>
<dbReference type="EMBL" id="CP006019">
    <property type="protein sequence ID" value="AIF69032.1"/>
    <property type="molecule type" value="Genomic_DNA"/>
</dbReference>
<keyword evidence="4 6" id="KW-1133">Transmembrane helix</keyword>
<dbReference type="PANTHER" id="PTHR13353">
    <property type="entry name" value="TRANSMEMBRANE PROTEIN 19"/>
    <property type="match status" value="1"/>
</dbReference>
<accession>A0A075LSU5</accession>
<dbReference type="PANTHER" id="PTHR13353:SF5">
    <property type="entry name" value="TRANSMEMBRANE PROTEIN 19"/>
    <property type="match status" value="1"/>
</dbReference>
<evidence type="ECO:0000313" key="7">
    <source>
        <dbReference type="EMBL" id="AIF69032.1"/>
    </source>
</evidence>
<reference evidence="8" key="1">
    <citation type="submission" date="2013-06" db="EMBL/GenBank/DDBJ databases">
        <title>Complete Genome Sequence of Hyperthermophilic Palaeococcus pacificus DY20341T, Isolated from a Deep-Sea Hydrothermal Sediments.</title>
        <authorList>
            <person name="Zeng X."/>
            <person name="Shao Z."/>
        </authorList>
    </citation>
    <scope>NUCLEOTIDE SEQUENCE [LARGE SCALE GENOMIC DNA]</scope>
    <source>
        <strain evidence="8">DY20341</strain>
    </source>
</reference>
<comment type="subcellular location">
    <subcellularLocation>
        <location evidence="1">Membrane</location>
        <topology evidence="1">Multi-pass membrane protein</topology>
    </subcellularLocation>
</comment>
<feature type="transmembrane region" description="Helical" evidence="6">
    <location>
        <begin position="183"/>
        <end position="204"/>
    </location>
</feature>
<dbReference type="Pfam" id="PF01940">
    <property type="entry name" value="DUF92"/>
    <property type="match status" value="1"/>
</dbReference>
<dbReference type="OrthoDB" id="28948at2157"/>
<keyword evidence="5 6" id="KW-0472">Membrane</keyword>
<protein>
    <recommendedName>
        <fullName evidence="9">TIGR00297 family protein</fullName>
    </recommendedName>
</protein>
<dbReference type="InterPro" id="IPR002794">
    <property type="entry name" value="DUF92_TMEM19"/>
</dbReference>
<evidence type="ECO:0000256" key="6">
    <source>
        <dbReference type="SAM" id="Phobius"/>
    </source>
</evidence>
<dbReference type="STRING" id="1343739.PAP_03060"/>
<dbReference type="RefSeq" id="WP_048164630.1">
    <property type="nucleotide sequence ID" value="NZ_CP006019.1"/>
</dbReference>
<proteinExistence type="inferred from homology"/>
<dbReference type="eggNOG" id="arCOG02245">
    <property type="taxonomic scope" value="Archaea"/>
</dbReference>
<name>A0A075LSU5_9EURY</name>
<keyword evidence="8" id="KW-1185">Reference proteome</keyword>
<comment type="similarity">
    <text evidence="2">Belongs to the TMEM19 family.</text>
</comment>
<evidence type="ECO:0000256" key="4">
    <source>
        <dbReference type="ARBA" id="ARBA00022989"/>
    </source>
</evidence>
<evidence type="ECO:0008006" key="9">
    <source>
        <dbReference type="Google" id="ProtNLM"/>
    </source>
</evidence>
<dbReference type="HOGENOM" id="CLU_036918_2_2_2"/>
<feature type="transmembrane region" description="Helical" evidence="6">
    <location>
        <begin position="81"/>
        <end position="101"/>
    </location>
</feature>
<evidence type="ECO:0000256" key="5">
    <source>
        <dbReference type="ARBA" id="ARBA00023136"/>
    </source>
</evidence>